<reference evidence="1" key="2">
    <citation type="journal article" date="2022" name="Res Sq">
        <title>Comparative Genomics Reveals Insights into the Divergent Evolution of Astigmatic Mites and Household Pest Adaptations.</title>
        <authorList>
            <person name="Xiong Q."/>
            <person name="Wan A.T.-Y."/>
            <person name="Liu X.-Y."/>
            <person name="Fung C.S.-H."/>
            <person name="Xiao X."/>
            <person name="Malainual N."/>
            <person name="Hou J."/>
            <person name="Wang L."/>
            <person name="Wang M."/>
            <person name="Yang K."/>
            <person name="Cui Y."/>
            <person name="Leung E."/>
            <person name="Nong W."/>
            <person name="Shin S.-K."/>
            <person name="Au S."/>
            <person name="Jeong K.Y."/>
            <person name="Chew F.T."/>
            <person name="Hui J."/>
            <person name="Leung T.F."/>
            <person name="Tungtrongchitr A."/>
            <person name="Zhong N."/>
            <person name="Liu Z."/>
            <person name="Tsui S."/>
        </authorList>
    </citation>
    <scope>NUCLEOTIDE SEQUENCE</scope>
    <source>
        <strain evidence="1">Derf</strain>
        <tissue evidence="1">Whole organism</tissue>
    </source>
</reference>
<organism evidence="1 2">
    <name type="scientific">Dermatophagoides farinae</name>
    <name type="common">American house dust mite</name>
    <dbReference type="NCBI Taxonomy" id="6954"/>
    <lineage>
        <taxon>Eukaryota</taxon>
        <taxon>Metazoa</taxon>
        <taxon>Ecdysozoa</taxon>
        <taxon>Arthropoda</taxon>
        <taxon>Chelicerata</taxon>
        <taxon>Arachnida</taxon>
        <taxon>Acari</taxon>
        <taxon>Acariformes</taxon>
        <taxon>Sarcoptiformes</taxon>
        <taxon>Astigmata</taxon>
        <taxon>Psoroptidia</taxon>
        <taxon>Analgoidea</taxon>
        <taxon>Pyroglyphidae</taxon>
        <taxon>Dermatophagoidinae</taxon>
        <taxon>Dermatophagoides</taxon>
    </lineage>
</organism>
<dbReference type="AlphaFoldDB" id="A0A922HGN0"/>
<comment type="caution">
    <text evidence="1">The sequence shown here is derived from an EMBL/GenBank/DDBJ whole genome shotgun (WGS) entry which is preliminary data.</text>
</comment>
<evidence type="ECO:0000313" key="1">
    <source>
        <dbReference type="EMBL" id="KAH9493353.1"/>
    </source>
</evidence>
<name>A0A922HGN0_DERFA</name>
<evidence type="ECO:0000313" key="2">
    <source>
        <dbReference type="Proteomes" id="UP000790347"/>
    </source>
</evidence>
<reference evidence="1" key="1">
    <citation type="submission" date="2013-05" db="EMBL/GenBank/DDBJ databases">
        <authorList>
            <person name="Yim A.K.Y."/>
            <person name="Chan T.F."/>
            <person name="Ji K.M."/>
            <person name="Liu X.Y."/>
            <person name="Zhou J.W."/>
            <person name="Li R.Q."/>
            <person name="Yang K.Y."/>
            <person name="Li J."/>
            <person name="Li M."/>
            <person name="Law P.T.W."/>
            <person name="Wu Y.L."/>
            <person name="Cai Z.L."/>
            <person name="Qin H."/>
            <person name="Bao Y."/>
            <person name="Leung R.K.K."/>
            <person name="Ng P.K.S."/>
            <person name="Zou J."/>
            <person name="Zhong X.J."/>
            <person name="Ran P.X."/>
            <person name="Zhong N.S."/>
            <person name="Liu Z.G."/>
            <person name="Tsui S.K.W."/>
        </authorList>
    </citation>
    <scope>NUCLEOTIDE SEQUENCE</scope>
    <source>
        <strain evidence="1">Derf</strain>
        <tissue evidence="1">Whole organism</tissue>
    </source>
</reference>
<proteinExistence type="predicted"/>
<dbReference type="EMBL" id="ASGP02000008">
    <property type="protein sequence ID" value="KAH9493353.1"/>
    <property type="molecule type" value="Genomic_DNA"/>
</dbReference>
<protein>
    <submittedName>
        <fullName evidence="1">Uncharacterized protein</fullName>
    </submittedName>
</protein>
<keyword evidence="2" id="KW-1185">Reference proteome</keyword>
<accession>A0A922HGN0</accession>
<sequence>MAFNRCCIDRCCGCSGCDCDCNEGNISTGATDDTGDKNGIPFGLTLTLRPSRSNSFSNIRNVLQIITERCNDISDDC</sequence>
<dbReference type="Proteomes" id="UP000790347">
    <property type="component" value="Unassembled WGS sequence"/>
</dbReference>
<gene>
    <name evidence="1" type="ORF">DERF_014105</name>
</gene>